<dbReference type="Pfam" id="PF00072">
    <property type="entry name" value="Response_reg"/>
    <property type="match status" value="1"/>
</dbReference>
<dbReference type="RefSeq" id="WP_199021921.1">
    <property type="nucleotide sequence ID" value="NZ_JAELUP010000117.1"/>
</dbReference>
<dbReference type="PANTHER" id="PTHR43280:SF2">
    <property type="entry name" value="HTH-TYPE TRANSCRIPTIONAL REGULATOR EXSA"/>
    <property type="match status" value="1"/>
</dbReference>
<dbReference type="PRINTS" id="PR00032">
    <property type="entry name" value="HTHARAC"/>
</dbReference>
<dbReference type="CDD" id="cd17536">
    <property type="entry name" value="REC_YesN-like"/>
    <property type="match status" value="1"/>
</dbReference>
<dbReference type="InterPro" id="IPR009057">
    <property type="entry name" value="Homeodomain-like_sf"/>
</dbReference>
<dbReference type="PANTHER" id="PTHR43280">
    <property type="entry name" value="ARAC-FAMILY TRANSCRIPTIONAL REGULATOR"/>
    <property type="match status" value="1"/>
</dbReference>
<dbReference type="PROSITE" id="PS50110">
    <property type="entry name" value="RESPONSE_REGULATORY"/>
    <property type="match status" value="1"/>
</dbReference>
<dbReference type="EMBL" id="JAELUP010000117">
    <property type="protein sequence ID" value="MBJ6364337.1"/>
    <property type="molecule type" value="Genomic_DNA"/>
</dbReference>
<dbReference type="Pfam" id="PF12833">
    <property type="entry name" value="HTH_18"/>
    <property type="match status" value="1"/>
</dbReference>
<name>A0A934J410_9BACL</name>
<dbReference type="Gene3D" id="1.10.10.60">
    <property type="entry name" value="Homeodomain-like"/>
    <property type="match status" value="2"/>
</dbReference>
<dbReference type="GO" id="GO:0000160">
    <property type="term" value="P:phosphorelay signal transduction system"/>
    <property type="evidence" value="ECO:0007669"/>
    <property type="project" value="InterPro"/>
</dbReference>
<dbReference type="GO" id="GO:0043565">
    <property type="term" value="F:sequence-specific DNA binding"/>
    <property type="evidence" value="ECO:0007669"/>
    <property type="project" value="InterPro"/>
</dbReference>
<feature type="domain" description="Response regulatory" evidence="6">
    <location>
        <begin position="3"/>
        <end position="120"/>
    </location>
</feature>
<keyword evidence="4" id="KW-0597">Phosphoprotein</keyword>
<evidence type="ECO:0000256" key="3">
    <source>
        <dbReference type="ARBA" id="ARBA00023163"/>
    </source>
</evidence>
<keyword evidence="8" id="KW-1185">Reference proteome</keyword>
<dbReference type="InterPro" id="IPR018062">
    <property type="entry name" value="HTH_AraC-typ_CS"/>
</dbReference>
<evidence type="ECO:0000256" key="4">
    <source>
        <dbReference type="PROSITE-ProRule" id="PRU00169"/>
    </source>
</evidence>
<dbReference type="Gene3D" id="3.40.50.2300">
    <property type="match status" value="1"/>
</dbReference>
<comment type="caution">
    <text evidence="7">The sequence shown here is derived from an EMBL/GenBank/DDBJ whole genome shotgun (WGS) entry which is preliminary data.</text>
</comment>
<dbReference type="SUPFAM" id="SSF52172">
    <property type="entry name" value="CheY-like"/>
    <property type="match status" value="1"/>
</dbReference>
<protein>
    <submittedName>
        <fullName evidence="7">Response regulator</fullName>
    </submittedName>
</protein>
<feature type="modified residue" description="4-aspartylphosphate" evidence="4">
    <location>
        <position position="55"/>
    </location>
</feature>
<keyword evidence="1" id="KW-0805">Transcription regulation</keyword>
<dbReference type="AlphaFoldDB" id="A0A934J410"/>
<dbReference type="InterPro" id="IPR020449">
    <property type="entry name" value="Tscrpt_reg_AraC-type_HTH"/>
</dbReference>
<proteinExistence type="predicted"/>
<keyword evidence="3" id="KW-0804">Transcription</keyword>
<keyword evidence="2" id="KW-0238">DNA-binding</keyword>
<dbReference type="SMART" id="SM00448">
    <property type="entry name" value="REC"/>
    <property type="match status" value="1"/>
</dbReference>
<dbReference type="Proteomes" id="UP000640274">
    <property type="component" value="Unassembled WGS sequence"/>
</dbReference>
<evidence type="ECO:0000256" key="1">
    <source>
        <dbReference type="ARBA" id="ARBA00023015"/>
    </source>
</evidence>
<gene>
    <name evidence="7" type="ORF">JFN88_24265</name>
</gene>
<evidence type="ECO:0000256" key="2">
    <source>
        <dbReference type="ARBA" id="ARBA00023125"/>
    </source>
</evidence>
<dbReference type="InterPro" id="IPR018060">
    <property type="entry name" value="HTH_AraC"/>
</dbReference>
<evidence type="ECO:0000313" key="7">
    <source>
        <dbReference type="EMBL" id="MBJ6364337.1"/>
    </source>
</evidence>
<accession>A0A934J410</accession>
<dbReference type="PROSITE" id="PS01124">
    <property type="entry name" value="HTH_ARAC_FAMILY_2"/>
    <property type="match status" value="1"/>
</dbReference>
<sequence>MITVLLIDDEPLTTLALRKILENNFPDIEILGELTNGQQAWELMQTRVPDMIISDIRMPHLNGLELLNKVREAQLPSKVILLTAYGEFEYAREALKLRASGYLLKPYIQSEVVKEVFRVMKEIEAENGVKESLSKVVPLIEENALKKLLAGRLDAKGLNEFLELTDRRWEDCRVTVFQLGGTTSKTVEIEQVIKISLTEEVNNYFQHSSCTGISFFHRYNEFMVIDASSDDSSDLRVSDCTRIVMNYMDQHILVGASSQAVPLLKLPEAYEEALALSRKVQDSGFNSGAAIRQGALIEKAVDYCKQYYMTDINLQKIADYLDINKHHFCNLFKEQLQVTFWEYVTGLRIAHAKHLLQTSDELVADIAVQSGYINTSHFGRVFKEIVGITPVEFRRKMKIS</sequence>
<evidence type="ECO:0000259" key="6">
    <source>
        <dbReference type="PROSITE" id="PS50110"/>
    </source>
</evidence>
<dbReference type="SMART" id="SM00342">
    <property type="entry name" value="HTH_ARAC"/>
    <property type="match status" value="1"/>
</dbReference>
<evidence type="ECO:0000259" key="5">
    <source>
        <dbReference type="PROSITE" id="PS01124"/>
    </source>
</evidence>
<dbReference type="InterPro" id="IPR001789">
    <property type="entry name" value="Sig_transdc_resp-reg_receiver"/>
</dbReference>
<organism evidence="7 8">
    <name type="scientific">Paenibacillus roseus</name>
    <dbReference type="NCBI Taxonomy" id="2798579"/>
    <lineage>
        <taxon>Bacteria</taxon>
        <taxon>Bacillati</taxon>
        <taxon>Bacillota</taxon>
        <taxon>Bacilli</taxon>
        <taxon>Bacillales</taxon>
        <taxon>Paenibacillaceae</taxon>
        <taxon>Paenibacillus</taxon>
    </lineage>
</organism>
<dbReference type="SUPFAM" id="SSF46689">
    <property type="entry name" value="Homeodomain-like"/>
    <property type="match status" value="2"/>
</dbReference>
<dbReference type="GO" id="GO:0003700">
    <property type="term" value="F:DNA-binding transcription factor activity"/>
    <property type="evidence" value="ECO:0007669"/>
    <property type="project" value="InterPro"/>
</dbReference>
<feature type="domain" description="HTH araC/xylS-type" evidence="5">
    <location>
        <begin position="298"/>
        <end position="396"/>
    </location>
</feature>
<reference evidence="7" key="1">
    <citation type="submission" date="2020-12" db="EMBL/GenBank/DDBJ databases">
        <authorList>
            <person name="Huq M.A."/>
        </authorList>
    </citation>
    <scope>NUCLEOTIDE SEQUENCE</scope>
    <source>
        <strain evidence="7">MAHUQ-46</strain>
    </source>
</reference>
<dbReference type="InterPro" id="IPR011006">
    <property type="entry name" value="CheY-like_superfamily"/>
</dbReference>
<dbReference type="PROSITE" id="PS00041">
    <property type="entry name" value="HTH_ARAC_FAMILY_1"/>
    <property type="match status" value="1"/>
</dbReference>
<evidence type="ECO:0000313" key="8">
    <source>
        <dbReference type="Proteomes" id="UP000640274"/>
    </source>
</evidence>